<dbReference type="GeneID" id="28725515"/>
<dbReference type="Proteomes" id="UP000243052">
    <property type="component" value="Chromosome vii"/>
</dbReference>
<dbReference type="InterPro" id="IPR002471">
    <property type="entry name" value="Pept_S9_AS"/>
</dbReference>
<dbReference type="GO" id="GO:0004252">
    <property type="term" value="F:serine-type endopeptidase activity"/>
    <property type="evidence" value="ECO:0007669"/>
    <property type="project" value="InterPro"/>
</dbReference>
<feature type="domain" description="Peptidase S9 prolyl oligopeptidase catalytic" evidence="14">
    <location>
        <begin position="609"/>
        <end position="811"/>
    </location>
</feature>
<evidence type="ECO:0000256" key="3">
    <source>
        <dbReference type="ARBA" id="ARBA00022438"/>
    </source>
</evidence>
<reference evidence="16 17" key="1">
    <citation type="submission" date="2016-01" db="EMBL/GenBank/DDBJ databases">
        <title>Genome sequence of the yeast Holleya sinecauda.</title>
        <authorList>
            <person name="Dietrich F.S."/>
        </authorList>
    </citation>
    <scope>NUCLEOTIDE SEQUENCE [LARGE SCALE GENOMIC DNA]</scope>
    <source>
        <strain evidence="16 17">ATCC 58844</strain>
    </source>
</reference>
<dbReference type="STRING" id="45286.A0A120K2P2"/>
<keyword evidence="10 13" id="KW-1133">Transmembrane helix</keyword>
<sequence>MSEVLKYSLHDFEQVDDEYKDYNNRLVQSVSKIGLLLVALVWGSFLLINTLPLKGELTARFRGTPSYKAVASNGLFKVTYEAVRNGTFAPTYQEINWVKSEDQVFNDKGLFITYIDDAYTLKSAFDESFARVLSNGNAFTYKENNYTIEDFSNAPNLVRSIVVTNKVKNWRHSSFGSYYILDVAGNVNFIGDDISLAVWSPDSERIAYVKDNNVYLYTVEDGQVKAVTSDGSEEIFNGRPDWVYEEEIFGNSIALWWSPKGDYISFLKSDESSVETYPINLYKKGDAGQYPETINIKYPKSGNNIPVSSLCFYEVATGTTKQMSFDNDTSIVLEVKWVSDRDFLVKSVDRTSANLSMIIQDVSEDVFTTPRRLNLGSYSSWDPNSYVMRIPKDPKRSRKYDGYVDVTTVNGRDHLVYYSPVRSPTPLLLTNGDWDVTSGPIGFDPDLNRVYFISTKKSSVERHLYYVQLDNPLEVKEVTDTSKDGVYSAKFSAGGRFALLTYLGPNVPYQKLIDLRSNPDDTVTGNVIGETLYYLKENKAVAANLQRYSISYPKFHELDLGEDEHGRKITVNSYECLPPDFDPSLKNHYPVFFYTYGGPGSQTAIKTFSVSFHQVVAARLNAIIVVVDGRGTGFKGDDFSTVIYERLGDYEARDQIAAAKLYAGMPYVDKSKISIWGWSYGGYLTLKTLEKDAGNTFNYGMAVAPVTDWRLYNSIYTERYMNLPQKNPLGYEISKVHNMTALANVTRFLLVHGTADDNVHIQHTLNLIDDLTVAGVRNYDTLFFTDSSHSIKFHNANSVLFDRLLDWMEKAYRGNYLIR</sequence>
<dbReference type="GO" id="GO:0004177">
    <property type="term" value="F:aminopeptidase activity"/>
    <property type="evidence" value="ECO:0007669"/>
    <property type="project" value="UniProtKB-KW"/>
</dbReference>
<dbReference type="OrthoDB" id="16520at2759"/>
<keyword evidence="5" id="KW-0645">Protease</keyword>
<keyword evidence="7" id="KW-0378">Hydrolase</keyword>
<dbReference type="PANTHER" id="PTHR11731">
    <property type="entry name" value="PROTEASE FAMILY S9B,C DIPEPTIDYL-PEPTIDASE IV-RELATED"/>
    <property type="match status" value="1"/>
</dbReference>
<proteinExistence type="inferred from homology"/>
<keyword evidence="9" id="KW-0735">Signal-anchor</keyword>
<comment type="similarity">
    <text evidence="2">Belongs to the peptidase S9B family.</text>
</comment>
<dbReference type="Gene3D" id="2.140.10.30">
    <property type="entry name" value="Dipeptidylpeptidase IV, N-terminal domain"/>
    <property type="match status" value="1"/>
</dbReference>
<keyword evidence="3" id="KW-0031">Aminopeptidase</keyword>
<evidence type="ECO:0000256" key="8">
    <source>
        <dbReference type="ARBA" id="ARBA00022825"/>
    </source>
</evidence>
<keyword evidence="6 13" id="KW-0812">Transmembrane</keyword>
<dbReference type="InterPro" id="IPR050278">
    <property type="entry name" value="Serine_Prot_S9B/DPPIV"/>
</dbReference>
<evidence type="ECO:0000256" key="2">
    <source>
        <dbReference type="ARBA" id="ARBA00006150"/>
    </source>
</evidence>
<evidence type="ECO:0000256" key="1">
    <source>
        <dbReference type="ARBA" id="ARBA00004576"/>
    </source>
</evidence>
<dbReference type="InterPro" id="IPR002469">
    <property type="entry name" value="Peptidase_S9B_N"/>
</dbReference>
<accession>A0A120K2P2</accession>
<keyword evidence="4" id="KW-0926">Vacuole</keyword>
<dbReference type="Pfam" id="PF00930">
    <property type="entry name" value="DPPIV_N"/>
    <property type="match status" value="1"/>
</dbReference>
<dbReference type="GO" id="GO:0006508">
    <property type="term" value="P:proteolysis"/>
    <property type="evidence" value="ECO:0007669"/>
    <property type="project" value="UniProtKB-KW"/>
</dbReference>
<dbReference type="SUPFAM" id="SSF82171">
    <property type="entry name" value="DPP6 N-terminal domain-like"/>
    <property type="match status" value="1"/>
</dbReference>
<protein>
    <submittedName>
        <fullName evidence="16">HGL167Wp</fullName>
    </submittedName>
</protein>
<keyword evidence="12" id="KW-0325">Glycoprotein</keyword>
<keyword evidence="11 13" id="KW-0472">Membrane</keyword>
<evidence type="ECO:0000256" key="13">
    <source>
        <dbReference type="SAM" id="Phobius"/>
    </source>
</evidence>
<dbReference type="PANTHER" id="PTHR11731:SF200">
    <property type="entry name" value="DIPEPTIDYL PEPTIDASE 10, ISOFORM B"/>
    <property type="match status" value="1"/>
</dbReference>
<evidence type="ECO:0000256" key="4">
    <source>
        <dbReference type="ARBA" id="ARBA00022554"/>
    </source>
</evidence>
<evidence type="ECO:0000313" key="16">
    <source>
        <dbReference type="EMBL" id="AMD22173.1"/>
    </source>
</evidence>
<dbReference type="RefSeq" id="XP_017989169.1">
    <property type="nucleotide sequence ID" value="XM_018133668.1"/>
</dbReference>
<dbReference type="GO" id="GO:0008239">
    <property type="term" value="F:dipeptidyl-peptidase activity"/>
    <property type="evidence" value="ECO:0007669"/>
    <property type="project" value="TreeGrafter"/>
</dbReference>
<dbReference type="Pfam" id="PF00326">
    <property type="entry name" value="Peptidase_S9"/>
    <property type="match status" value="1"/>
</dbReference>
<feature type="transmembrane region" description="Helical" evidence="13">
    <location>
        <begin position="33"/>
        <end position="53"/>
    </location>
</feature>
<dbReference type="InterPro" id="IPR029058">
    <property type="entry name" value="AB_hydrolase_fold"/>
</dbReference>
<evidence type="ECO:0000256" key="9">
    <source>
        <dbReference type="ARBA" id="ARBA00022968"/>
    </source>
</evidence>
<evidence type="ECO:0000256" key="11">
    <source>
        <dbReference type="ARBA" id="ARBA00023136"/>
    </source>
</evidence>
<keyword evidence="8" id="KW-0720">Serine protease</keyword>
<feature type="domain" description="Dipeptidylpeptidase IV N-terminal" evidence="15">
    <location>
        <begin position="159"/>
        <end position="509"/>
    </location>
</feature>
<dbReference type="Gene3D" id="3.40.50.1820">
    <property type="entry name" value="alpha/beta hydrolase"/>
    <property type="match status" value="1"/>
</dbReference>
<organism evidence="16 17">
    <name type="scientific">Eremothecium sinecaudum</name>
    <dbReference type="NCBI Taxonomy" id="45286"/>
    <lineage>
        <taxon>Eukaryota</taxon>
        <taxon>Fungi</taxon>
        <taxon>Dikarya</taxon>
        <taxon>Ascomycota</taxon>
        <taxon>Saccharomycotina</taxon>
        <taxon>Saccharomycetes</taxon>
        <taxon>Saccharomycetales</taxon>
        <taxon>Saccharomycetaceae</taxon>
        <taxon>Eremothecium</taxon>
    </lineage>
</organism>
<evidence type="ECO:0000256" key="12">
    <source>
        <dbReference type="ARBA" id="ARBA00023180"/>
    </source>
</evidence>
<evidence type="ECO:0000259" key="14">
    <source>
        <dbReference type="Pfam" id="PF00326"/>
    </source>
</evidence>
<dbReference type="InterPro" id="IPR001375">
    <property type="entry name" value="Peptidase_S9_cat"/>
</dbReference>
<evidence type="ECO:0000259" key="15">
    <source>
        <dbReference type="Pfam" id="PF00930"/>
    </source>
</evidence>
<comment type="subcellular location">
    <subcellularLocation>
        <location evidence="1">Vacuole membrane</location>
        <topology evidence="1">Single-pass type II membrane protein</topology>
    </subcellularLocation>
</comment>
<evidence type="ECO:0000256" key="5">
    <source>
        <dbReference type="ARBA" id="ARBA00022670"/>
    </source>
</evidence>
<keyword evidence="17" id="KW-1185">Reference proteome</keyword>
<evidence type="ECO:0000256" key="7">
    <source>
        <dbReference type="ARBA" id="ARBA00022801"/>
    </source>
</evidence>
<dbReference type="PROSITE" id="PS00708">
    <property type="entry name" value="PRO_ENDOPEP_SER"/>
    <property type="match status" value="1"/>
</dbReference>
<dbReference type="GO" id="GO:0005886">
    <property type="term" value="C:plasma membrane"/>
    <property type="evidence" value="ECO:0007669"/>
    <property type="project" value="TreeGrafter"/>
</dbReference>
<evidence type="ECO:0000256" key="6">
    <source>
        <dbReference type="ARBA" id="ARBA00022692"/>
    </source>
</evidence>
<evidence type="ECO:0000256" key="10">
    <source>
        <dbReference type="ARBA" id="ARBA00022989"/>
    </source>
</evidence>
<dbReference type="FunFam" id="3.40.50.1820:FF:000003">
    <property type="entry name" value="Dipeptidyl peptidase 4"/>
    <property type="match status" value="1"/>
</dbReference>
<evidence type="ECO:0000313" key="17">
    <source>
        <dbReference type="Proteomes" id="UP000243052"/>
    </source>
</evidence>
<gene>
    <name evidence="16" type="ORF">AW171_hschr74196</name>
</gene>
<name>A0A120K2P2_9SACH</name>
<dbReference type="SUPFAM" id="SSF53474">
    <property type="entry name" value="alpha/beta-Hydrolases"/>
    <property type="match status" value="1"/>
</dbReference>
<dbReference type="AlphaFoldDB" id="A0A120K2P2"/>
<dbReference type="EMBL" id="CP014247">
    <property type="protein sequence ID" value="AMD22173.1"/>
    <property type="molecule type" value="Genomic_DNA"/>
</dbReference>
<dbReference type="GO" id="GO:0005774">
    <property type="term" value="C:vacuolar membrane"/>
    <property type="evidence" value="ECO:0007669"/>
    <property type="project" value="UniProtKB-SubCell"/>
</dbReference>